<feature type="transmembrane region" description="Helical" evidence="1">
    <location>
        <begin position="32"/>
        <end position="53"/>
    </location>
</feature>
<reference evidence="2 3" key="1">
    <citation type="journal article" date="2016" name="Nat. Commun.">
        <title>Thousands of microbial genomes shed light on interconnected biogeochemical processes in an aquifer system.</title>
        <authorList>
            <person name="Anantharaman K."/>
            <person name="Brown C.T."/>
            <person name="Hug L.A."/>
            <person name="Sharon I."/>
            <person name="Castelle C.J."/>
            <person name="Probst A.J."/>
            <person name="Thomas B.C."/>
            <person name="Singh A."/>
            <person name="Wilkins M.J."/>
            <person name="Karaoz U."/>
            <person name="Brodie E.L."/>
            <person name="Williams K.H."/>
            <person name="Hubbard S.S."/>
            <person name="Banfield J.F."/>
        </authorList>
    </citation>
    <scope>NUCLEOTIDE SEQUENCE [LARGE SCALE GENOMIC DNA]</scope>
</reference>
<dbReference type="EMBL" id="MHLL01000039">
    <property type="protein sequence ID" value="OGZ08260.1"/>
    <property type="molecule type" value="Genomic_DNA"/>
</dbReference>
<gene>
    <name evidence="2" type="ORF">A3D65_02825</name>
</gene>
<feature type="transmembrane region" description="Helical" evidence="1">
    <location>
        <begin position="202"/>
        <end position="219"/>
    </location>
</feature>
<keyword evidence="1" id="KW-0472">Membrane</keyword>
<accession>A0A1G2D5N8</accession>
<proteinExistence type="predicted"/>
<organism evidence="2 3">
    <name type="scientific">Candidatus Lloydbacteria bacterium RIFCSPHIGHO2_02_FULL_50_13</name>
    <dbReference type="NCBI Taxonomy" id="1798661"/>
    <lineage>
        <taxon>Bacteria</taxon>
        <taxon>Candidatus Lloydiibacteriota</taxon>
    </lineage>
</organism>
<keyword evidence="1" id="KW-1133">Transmembrane helix</keyword>
<protein>
    <recommendedName>
        <fullName evidence="4">DUF1189 domain-containing protein</fullName>
    </recommendedName>
</protein>
<evidence type="ECO:0000256" key="1">
    <source>
        <dbReference type="SAM" id="Phobius"/>
    </source>
</evidence>
<dbReference type="AlphaFoldDB" id="A0A1G2D5N8"/>
<evidence type="ECO:0000313" key="3">
    <source>
        <dbReference type="Proteomes" id="UP000177996"/>
    </source>
</evidence>
<dbReference type="Pfam" id="PF06691">
    <property type="entry name" value="DUF1189"/>
    <property type="match status" value="1"/>
</dbReference>
<name>A0A1G2D5N8_9BACT</name>
<evidence type="ECO:0008006" key="4">
    <source>
        <dbReference type="Google" id="ProtNLM"/>
    </source>
</evidence>
<dbReference type="Proteomes" id="UP000177996">
    <property type="component" value="Unassembled WGS sequence"/>
</dbReference>
<dbReference type="InterPro" id="IPR009574">
    <property type="entry name" value="DUF1189"/>
</dbReference>
<sequence>MKQLVDHIQKSIYGPVYYQELLTRPLSFSWKYFSAFALLVALFLTVVFSVPLVPKIIEATHTFPPAFFAYYPDELEVRIEKGVASTNVAEPYFLPIPPTLKKEMGADDAFQSFVVIDTKTQFSMEEWNAYKTFVWIGKEQVALVDDEGGVSIESFGKGMNLVVNEGVLKWLEDTLQPLYKFAAPIVVLGLFLGLLVGLGVNFLYLILGAALIFLLGRLMKQRWSYGASYRIGLHAITLPLLLDTLLSSVNLDSFTPNFLFTAVMLTVVYVNFKGASPASSSPVSAEKI</sequence>
<comment type="caution">
    <text evidence="2">The sequence shown here is derived from an EMBL/GenBank/DDBJ whole genome shotgun (WGS) entry which is preliminary data.</text>
</comment>
<keyword evidence="1" id="KW-0812">Transmembrane</keyword>
<evidence type="ECO:0000313" key="2">
    <source>
        <dbReference type="EMBL" id="OGZ08260.1"/>
    </source>
</evidence>